<dbReference type="HOGENOM" id="CLU_042628_0_1_1"/>
<evidence type="ECO:0000256" key="9">
    <source>
        <dbReference type="RuleBase" id="RU003456"/>
    </source>
</evidence>
<keyword evidence="4 9" id="KW-0813">Transport</keyword>
<dbReference type="OrthoDB" id="37721at2759"/>
<dbReference type="SUPFAM" id="SSF143243">
    <property type="entry name" value="Nqo5-like"/>
    <property type="match status" value="1"/>
</dbReference>
<dbReference type="RefSeq" id="XP_009018369.1">
    <property type="nucleotide sequence ID" value="XM_009020121.1"/>
</dbReference>
<dbReference type="EnsemblMetazoa" id="HelroT173514">
    <property type="protein sequence ID" value="HelroP173514"/>
    <property type="gene ID" value="HelroG173514"/>
</dbReference>
<feature type="compositionally biased region" description="Basic and acidic residues" evidence="10">
    <location>
        <begin position="233"/>
        <end position="246"/>
    </location>
</feature>
<keyword evidence="5 9" id="KW-1278">Translocase</keyword>
<dbReference type="InterPro" id="IPR037232">
    <property type="entry name" value="NADH_quin_OxRdtase_su_C/D-like"/>
</dbReference>
<evidence type="ECO:0000256" key="5">
    <source>
        <dbReference type="ARBA" id="ARBA00022967"/>
    </source>
</evidence>
<reference evidence="12 14" key="2">
    <citation type="journal article" date="2013" name="Nature">
        <title>Insights into bilaterian evolution from three spiralian genomes.</title>
        <authorList>
            <person name="Simakov O."/>
            <person name="Marletaz F."/>
            <person name="Cho S.J."/>
            <person name="Edsinger-Gonzales E."/>
            <person name="Havlak P."/>
            <person name="Hellsten U."/>
            <person name="Kuo D.H."/>
            <person name="Larsson T."/>
            <person name="Lv J."/>
            <person name="Arendt D."/>
            <person name="Savage R."/>
            <person name="Osoegawa K."/>
            <person name="de Jong P."/>
            <person name="Grimwood J."/>
            <person name="Chapman J.A."/>
            <person name="Shapiro H."/>
            <person name="Aerts A."/>
            <person name="Otillar R.P."/>
            <person name="Terry A.Y."/>
            <person name="Boore J.L."/>
            <person name="Grigoriev I.V."/>
            <person name="Lindberg D.R."/>
            <person name="Seaver E.C."/>
            <person name="Weisblat D.A."/>
            <person name="Putnam N.H."/>
            <person name="Rokhsar D.S."/>
        </authorList>
    </citation>
    <scope>NUCLEOTIDE SEQUENCE</scope>
</reference>
<evidence type="ECO:0000256" key="2">
    <source>
        <dbReference type="ARBA" id="ARBA00007569"/>
    </source>
</evidence>
<evidence type="ECO:0000256" key="8">
    <source>
        <dbReference type="ARBA" id="ARBA00049551"/>
    </source>
</evidence>
<dbReference type="GO" id="GO:0005739">
    <property type="term" value="C:mitochondrion"/>
    <property type="evidence" value="ECO:0007669"/>
    <property type="project" value="UniProtKB-SubCell"/>
</dbReference>
<evidence type="ECO:0000313" key="13">
    <source>
        <dbReference type="EnsemblMetazoa" id="HelroP173514"/>
    </source>
</evidence>
<dbReference type="Gene3D" id="3.30.460.80">
    <property type="entry name" value="NADH:ubiquinone oxidoreductase, 30kDa subunit"/>
    <property type="match status" value="1"/>
</dbReference>
<proteinExistence type="inferred from homology"/>
<dbReference type="GeneID" id="20204570"/>
<keyword evidence="7" id="KW-0830">Ubiquinone</keyword>
<dbReference type="EMBL" id="AMQM01004567">
    <property type="status" value="NOT_ANNOTATED_CDS"/>
    <property type="molecule type" value="Genomic_DNA"/>
</dbReference>
<keyword evidence="6 9" id="KW-0520">NAD</keyword>
<dbReference type="FunCoup" id="T1F6X1">
    <property type="interactions" value="1124"/>
</dbReference>
<feature type="region of interest" description="Disordered" evidence="10">
    <location>
        <begin position="222"/>
        <end position="246"/>
    </location>
</feature>
<dbReference type="KEGG" id="hro:HELRODRAFT_173514"/>
<dbReference type="OMA" id="PCRKNRF"/>
<dbReference type="GO" id="GO:0008137">
    <property type="term" value="F:NADH dehydrogenase (ubiquinone) activity"/>
    <property type="evidence" value="ECO:0007669"/>
    <property type="project" value="UniProtKB-EC"/>
</dbReference>
<comment type="catalytic activity">
    <reaction evidence="8">
        <text>a ubiquinone + NADH + 5 H(+)(in) = a ubiquinol + NAD(+) + 4 H(+)(out)</text>
        <dbReference type="Rhea" id="RHEA:29091"/>
        <dbReference type="Rhea" id="RHEA-COMP:9565"/>
        <dbReference type="Rhea" id="RHEA-COMP:9566"/>
        <dbReference type="ChEBI" id="CHEBI:15378"/>
        <dbReference type="ChEBI" id="CHEBI:16389"/>
        <dbReference type="ChEBI" id="CHEBI:17976"/>
        <dbReference type="ChEBI" id="CHEBI:57540"/>
        <dbReference type="ChEBI" id="CHEBI:57945"/>
        <dbReference type="EC" id="7.1.1.2"/>
    </reaction>
</comment>
<feature type="domain" description="NADH:ubiquinone oxidoreductase 30kDa subunit" evidence="11">
    <location>
        <begin position="66"/>
        <end position="185"/>
    </location>
</feature>
<dbReference type="NCBIfam" id="TIGR01961">
    <property type="entry name" value="NuoC_fam"/>
    <property type="match status" value="1"/>
</dbReference>
<dbReference type="Proteomes" id="UP000015101">
    <property type="component" value="Unassembled WGS sequence"/>
</dbReference>
<gene>
    <name evidence="13" type="primary">20204570</name>
    <name evidence="12" type="ORF">HELRODRAFT_173514</name>
</gene>
<protein>
    <recommendedName>
        <fullName evidence="3">NADH dehydrogenase [ubiquinone] iron-sulfur protein 3, mitochondrial</fullName>
    </recommendedName>
</protein>
<name>T1F6X1_HELRO</name>
<dbReference type="PANTHER" id="PTHR10884">
    <property type="entry name" value="NADH DEHYDROGENASE UBIQUINONE IRON-SULFUR PROTEIN 3"/>
    <property type="match status" value="1"/>
</dbReference>
<evidence type="ECO:0000256" key="7">
    <source>
        <dbReference type="ARBA" id="ARBA00023075"/>
    </source>
</evidence>
<evidence type="ECO:0000313" key="12">
    <source>
        <dbReference type="EMBL" id="ESO03812.1"/>
    </source>
</evidence>
<evidence type="ECO:0000313" key="14">
    <source>
        <dbReference type="Proteomes" id="UP000015101"/>
    </source>
</evidence>
<dbReference type="InterPro" id="IPR010218">
    <property type="entry name" value="NADH_DH_suC"/>
</dbReference>
<dbReference type="AlphaFoldDB" id="T1F6X1"/>
<dbReference type="InParanoid" id="T1F6X1"/>
<dbReference type="Pfam" id="PF00329">
    <property type="entry name" value="Complex1_30kDa"/>
    <property type="match status" value="1"/>
</dbReference>
<evidence type="ECO:0000259" key="11">
    <source>
        <dbReference type="Pfam" id="PF00329"/>
    </source>
</evidence>
<dbReference type="GO" id="GO:0016651">
    <property type="term" value="F:oxidoreductase activity, acting on NAD(P)H"/>
    <property type="evidence" value="ECO:0007669"/>
    <property type="project" value="InterPro"/>
</dbReference>
<dbReference type="PROSITE" id="PS00542">
    <property type="entry name" value="COMPLEX1_30K"/>
    <property type="match status" value="1"/>
</dbReference>
<dbReference type="InterPro" id="IPR001268">
    <property type="entry name" value="NADH_UbQ_OxRdtase_30kDa_su"/>
</dbReference>
<dbReference type="NCBIfam" id="NF004733">
    <property type="entry name" value="PRK06074.1-5"/>
    <property type="match status" value="1"/>
</dbReference>
<dbReference type="eggNOG" id="KOG1713">
    <property type="taxonomic scope" value="Eukaryota"/>
</dbReference>
<dbReference type="InterPro" id="IPR020396">
    <property type="entry name" value="NADH_UbQ_OxRdtase_CS"/>
</dbReference>
<accession>T1F6X1</accession>
<comment type="subcellular location">
    <subcellularLocation>
        <location evidence="1">Mitochondrion</location>
    </subcellularLocation>
</comment>
<evidence type="ECO:0000256" key="1">
    <source>
        <dbReference type="ARBA" id="ARBA00004173"/>
    </source>
</evidence>
<dbReference type="HAMAP" id="MF_01357">
    <property type="entry name" value="NDH1_NuoC"/>
    <property type="match status" value="1"/>
</dbReference>
<evidence type="ECO:0000256" key="4">
    <source>
        <dbReference type="ARBA" id="ARBA00022448"/>
    </source>
</evidence>
<reference evidence="13" key="3">
    <citation type="submission" date="2015-06" db="UniProtKB">
        <authorList>
            <consortium name="EnsemblMetazoa"/>
        </authorList>
    </citation>
    <scope>IDENTIFICATION</scope>
</reference>
<evidence type="ECO:0000256" key="6">
    <source>
        <dbReference type="ARBA" id="ARBA00023027"/>
    </source>
</evidence>
<dbReference type="PANTHER" id="PTHR10884:SF14">
    <property type="entry name" value="NADH DEHYDROGENASE [UBIQUINONE] IRON-SULFUR PROTEIN 3, MITOCHONDRIAL"/>
    <property type="match status" value="1"/>
</dbReference>
<keyword evidence="14" id="KW-1185">Reference proteome</keyword>
<evidence type="ECO:0000256" key="10">
    <source>
        <dbReference type="SAM" id="MobiDB-lite"/>
    </source>
</evidence>
<comment type="similarity">
    <text evidence="2 9">Belongs to the complex I 30 kDa subunit family.</text>
</comment>
<dbReference type="STRING" id="6412.T1F6X1"/>
<dbReference type="GO" id="GO:0045271">
    <property type="term" value="C:respiratory chain complex I"/>
    <property type="evidence" value="ECO:0000318"/>
    <property type="project" value="GO_Central"/>
</dbReference>
<dbReference type="CTD" id="20204570"/>
<reference evidence="14" key="1">
    <citation type="submission" date="2012-12" db="EMBL/GenBank/DDBJ databases">
        <authorList>
            <person name="Hellsten U."/>
            <person name="Grimwood J."/>
            <person name="Chapman J.A."/>
            <person name="Shapiro H."/>
            <person name="Aerts A."/>
            <person name="Otillar R.P."/>
            <person name="Terry A.Y."/>
            <person name="Boore J.L."/>
            <person name="Simakov O."/>
            <person name="Marletaz F."/>
            <person name="Cho S.-J."/>
            <person name="Edsinger-Gonzales E."/>
            <person name="Havlak P."/>
            <person name="Kuo D.-H."/>
            <person name="Larsson T."/>
            <person name="Lv J."/>
            <person name="Arendt D."/>
            <person name="Savage R."/>
            <person name="Osoegawa K."/>
            <person name="de Jong P."/>
            <person name="Lindberg D.R."/>
            <person name="Seaver E.C."/>
            <person name="Weisblat D.A."/>
            <person name="Putnam N.H."/>
            <person name="Grigoriev I.V."/>
            <person name="Rokhsar D.S."/>
        </authorList>
    </citation>
    <scope>NUCLEOTIDE SEQUENCE</scope>
</reference>
<organism evidence="13 14">
    <name type="scientific">Helobdella robusta</name>
    <name type="common">Californian leech</name>
    <dbReference type="NCBI Taxonomy" id="6412"/>
    <lineage>
        <taxon>Eukaryota</taxon>
        <taxon>Metazoa</taxon>
        <taxon>Spiralia</taxon>
        <taxon>Lophotrochozoa</taxon>
        <taxon>Annelida</taxon>
        <taxon>Clitellata</taxon>
        <taxon>Hirudinea</taxon>
        <taxon>Rhynchobdellida</taxon>
        <taxon>Glossiphoniidae</taxon>
        <taxon>Helobdella</taxon>
    </lineage>
</organism>
<dbReference type="FunFam" id="3.30.460.80:FF:000002">
    <property type="entry name" value="NADH dehydrogenase iron-sulfur protein 3, mitochondrial"/>
    <property type="match status" value="1"/>
</dbReference>
<dbReference type="EMBL" id="KB096590">
    <property type="protein sequence ID" value="ESO03812.1"/>
    <property type="molecule type" value="Genomic_DNA"/>
</dbReference>
<evidence type="ECO:0000256" key="3">
    <source>
        <dbReference type="ARBA" id="ARBA00020084"/>
    </source>
</evidence>
<sequence>MASKFGKLCGRSFAALFNATKNATVKSKLPAVQQTLVEYGKYMCDCLPRFIQHVQVVHGSELEVFIHPEGIIPVVTFLRDHTNAEFTSLADICGVDFPTRKNRFEIVYNFLSLRYNQRVRVRTYTDELTPVPSITPLFAGANWYEREIWDMYGVYFQNHPDLRRILTDYGFEGHPFRKDFPLVGYVEVRYDDEAKRVVVEPIEMIQEWRNFDYTSPWESFPNFRENGNNAAKQIDDGAKKPADTKK</sequence>